<dbReference type="Gene3D" id="3.30.70.270">
    <property type="match status" value="1"/>
</dbReference>
<feature type="transmembrane region" description="Helical" evidence="6">
    <location>
        <begin position="113"/>
        <end position="136"/>
    </location>
</feature>
<feature type="transmembrane region" description="Helical" evidence="6">
    <location>
        <begin position="83"/>
        <end position="101"/>
    </location>
</feature>
<dbReference type="GO" id="GO:0043709">
    <property type="term" value="P:cell adhesion involved in single-species biofilm formation"/>
    <property type="evidence" value="ECO:0007669"/>
    <property type="project" value="TreeGrafter"/>
</dbReference>
<evidence type="ECO:0000256" key="3">
    <source>
        <dbReference type="ARBA" id="ARBA00022692"/>
    </source>
</evidence>
<organism evidence="8 9">
    <name type="scientific">Rhodococcus qingshengii</name>
    <dbReference type="NCBI Taxonomy" id="334542"/>
    <lineage>
        <taxon>Bacteria</taxon>
        <taxon>Bacillati</taxon>
        <taxon>Actinomycetota</taxon>
        <taxon>Actinomycetes</taxon>
        <taxon>Mycobacteriales</taxon>
        <taxon>Nocardiaceae</taxon>
        <taxon>Rhodococcus</taxon>
        <taxon>Rhodococcus erythropolis group</taxon>
    </lineage>
</organism>
<keyword evidence="8" id="KW-0808">Transferase</keyword>
<evidence type="ECO:0000256" key="1">
    <source>
        <dbReference type="ARBA" id="ARBA00004651"/>
    </source>
</evidence>
<keyword evidence="2" id="KW-1003">Cell membrane</keyword>
<keyword evidence="3 6" id="KW-0812">Transmembrane</keyword>
<feature type="transmembrane region" description="Helical" evidence="6">
    <location>
        <begin position="59"/>
        <end position="77"/>
    </location>
</feature>
<comment type="subcellular location">
    <subcellularLocation>
        <location evidence="1">Cell membrane</location>
        <topology evidence="1">Multi-pass membrane protein</topology>
    </subcellularLocation>
</comment>
<dbReference type="GO" id="GO:0005886">
    <property type="term" value="C:plasma membrane"/>
    <property type="evidence" value="ECO:0007669"/>
    <property type="project" value="UniProtKB-SubCell"/>
</dbReference>
<feature type="transmembrane region" description="Helical" evidence="6">
    <location>
        <begin position="187"/>
        <end position="207"/>
    </location>
</feature>
<dbReference type="InterPro" id="IPR029787">
    <property type="entry name" value="Nucleotide_cyclase"/>
</dbReference>
<dbReference type="RefSeq" id="WP_253741405.1">
    <property type="nucleotide sequence ID" value="NZ_CP063234.1"/>
</dbReference>
<accession>A0AAW6LFL3</accession>
<dbReference type="EC" id="2.7.7.65" evidence="8"/>
<keyword evidence="5 6" id="KW-0472">Membrane</keyword>
<dbReference type="PANTHER" id="PTHR45138:SF9">
    <property type="entry name" value="DIGUANYLATE CYCLASE DGCM-RELATED"/>
    <property type="match status" value="1"/>
</dbReference>
<evidence type="ECO:0000313" key="8">
    <source>
        <dbReference type="EMBL" id="MDE8645933.1"/>
    </source>
</evidence>
<keyword evidence="4 6" id="KW-1133">Transmembrane helix</keyword>
<proteinExistence type="predicted"/>
<dbReference type="GO" id="GO:1902201">
    <property type="term" value="P:negative regulation of bacterial-type flagellum-dependent cell motility"/>
    <property type="evidence" value="ECO:0007669"/>
    <property type="project" value="TreeGrafter"/>
</dbReference>
<reference evidence="8" key="1">
    <citation type="submission" date="2023-02" db="EMBL/GenBank/DDBJ databases">
        <title>A novel hydrolase synthesized by Rhodococcus erythropolis HQ is responsible for the detoxification of Zearalenone.</title>
        <authorList>
            <person name="Hu J."/>
            <person name="Xu J."/>
        </authorList>
    </citation>
    <scope>NUCLEOTIDE SEQUENCE</scope>
    <source>
        <strain evidence="8">HQ</strain>
    </source>
</reference>
<protein>
    <submittedName>
        <fullName evidence="8">Diguanylate cyclase</fullName>
        <ecNumber evidence="8">2.7.7.65</ecNumber>
    </submittedName>
</protein>
<gene>
    <name evidence="8" type="ORF">PXH69_13305</name>
</gene>
<evidence type="ECO:0000256" key="4">
    <source>
        <dbReference type="ARBA" id="ARBA00022989"/>
    </source>
</evidence>
<evidence type="ECO:0000259" key="7">
    <source>
        <dbReference type="PROSITE" id="PS50887"/>
    </source>
</evidence>
<comment type="caution">
    <text evidence="8">The sequence shown here is derived from an EMBL/GenBank/DDBJ whole genome shotgun (WGS) entry which is preliminary data.</text>
</comment>
<evidence type="ECO:0000256" key="6">
    <source>
        <dbReference type="SAM" id="Phobius"/>
    </source>
</evidence>
<feature type="transmembrane region" description="Helical" evidence="6">
    <location>
        <begin position="156"/>
        <end position="175"/>
    </location>
</feature>
<dbReference type="InterPro" id="IPR007895">
    <property type="entry name" value="MASE1"/>
</dbReference>
<dbReference type="SMART" id="SM00267">
    <property type="entry name" value="GGDEF"/>
    <property type="match status" value="1"/>
</dbReference>
<dbReference type="NCBIfam" id="TIGR00254">
    <property type="entry name" value="GGDEF"/>
    <property type="match status" value="1"/>
</dbReference>
<dbReference type="GO" id="GO:0052621">
    <property type="term" value="F:diguanylate cyclase activity"/>
    <property type="evidence" value="ECO:0007669"/>
    <property type="project" value="UniProtKB-EC"/>
</dbReference>
<evidence type="ECO:0000313" key="9">
    <source>
        <dbReference type="Proteomes" id="UP001217325"/>
    </source>
</evidence>
<dbReference type="InterPro" id="IPR000160">
    <property type="entry name" value="GGDEF_dom"/>
</dbReference>
<dbReference type="SUPFAM" id="SSF55073">
    <property type="entry name" value="Nucleotide cyclase"/>
    <property type="match status" value="1"/>
</dbReference>
<sequence>MVGTSRFLRLLLVLAVVLAASLIGILTRPPGLLATFWCANAILLGMMVRWPVLIEWRTWIAAAVGYVCADLITGNSLSLALQLNGANLAGVTLGVLVLYYLKRTPFRLVDSQSLVWMVFVSFVAATGTAATAGALDRLLRGQSFADTFFHWGATEVMAYLLVLPLILTLTIPSSLAEFRRKLTARTVAALSVPLLATAACVPIALSIEGPIALVLPIPALLWCATRISVPSTAFVSVVWSVWSLMMAGSGRLDIGDQAASTWNEDVITSIAVTLIALGPIAVACATEERRAAERELFLAVEFDHLTGVLSRGAFLGHAEAELADATRTQSPVGLLMLDLDHFKSINDTHGHMTGDSVLANFAERAADRLSDGDLIGRLGGEEFAVLLPDCSYARAIDVAEAVRGAQVEYSAESDVTSTVSVGVAWVDHATPALSTLMSVADEALYDAKRAGRNLVKVHRVGNDTVPQRNSEPDTATRTYRKPALPRTIRRGFGREGVVDGR</sequence>
<dbReference type="CDD" id="cd01949">
    <property type="entry name" value="GGDEF"/>
    <property type="match status" value="1"/>
</dbReference>
<evidence type="ECO:0000256" key="2">
    <source>
        <dbReference type="ARBA" id="ARBA00022475"/>
    </source>
</evidence>
<dbReference type="InterPro" id="IPR050469">
    <property type="entry name" value="Diguanylate_Cyclase"/>
</dbReference>
<feature type="transmembrane region" description="Helical" evidence="6">
    <location>
        <begin position="32"/>
        <end position="52"/>
    </location>
</feature>
<dbReference type="Proteomes" id="UP001217325">
    <property type="component" value="Unassembled WGS sequence"/>
</dbReference>
<dbReference type="EMBL" id="JARDXE010000007">
    <property type="protein sequence ID" value="MDE8645933.1"/>
    <property type="molecule type" value="Genomic_DNA"/>
</dbReference>
<dbReference type="FunFam" id="3.30.70.270:FF:000001">
    <property type="entry name" value="Diguanylate cyclase domain protein"/>
    <property type="match status" value="1"/>
</dbReference>
<feature type="transmembrane region" description="Helical" evidence="6">
    <location>
        <begin position="7"/>
        <end position="26"/>
    </location>
</feature>
<keyword evidence="8" id="KW-0548">Nucleotidyltransferase</keyword>
<dbReference type="Pfam" id="PF05231">
    <property type="entry name" value="MASE1"/>
    <property type="match status" value="1"/>
</dbReference>
<feature type="domain" description="GGDEF" evidence="7">
    <location>
        <begin position="330"/>
        <end position="460"/>
    </location>
</feature>
<dbReference type="AlphaFoldDB" id="A0AAW6LFL3"/>
<name>A0AAW6LFL3_RHOSG</name>
<dbReference type="Pfam" id="PF00990">
    <property type="entry name" value="GGDEF"/>
    <property type="match status" value="1"/>
</dbReference>
<dbReference type="PROSITE" id="PS50887">
    <property type="entry name" value="GGDEF"/>
    <property type="match status" value="1"/>
</dbReference>
<dbReference type="InterPro" id="IPR043128">
    <property type="entry name" value="Rev_trsase/Diguanyl_cyclase"/>
</dbReference>
<evidence type="ECO:0000256" key="5">
    <source>
        <dbReference type="ARBA" id="ARBA00023136"/>
    </source>
</evidence>
<dbReference type="PANTHER" id="PTHR45138">
    <property type="entry name" value="REGULATORY COMPONENTS OF SENSORY TRANSDUCTION SYSTEM"/>
    <property type="match status" value="1"/>
</dbReference>